<feature type="transmembrane region" description="Helical" evidence="7">
    <location>
        <begin position="183"/>
        <end position="202"/>
    </location>
</feature>
<evidence type="ECO:0000256" key="3">
    <source>
        <dbReference type="ARBA" id="ARBA00022692"/>
    </source>
</evidence>
<dbReference type="InterPro" id="IPR036259">
    <property type="entry name" value="MFS_trans_sf"/>
</dbReference>
<protein>
    <submittedName>
        <fullName evidence="8">8454aa04-5611-462a-97d0-605265fcb027</fullName>
    </submittedName>
</protein>
<sequence>MSDEKPSPNSNSKAEADESALSQPATPDHETAPDGPVASYSREQEARVVRKLDWNLMTLFFVLYMLAFLDRGNIGNARIAGMATELKLDTNRYNWLLNIFYITYVVFEFAVLFYKIFPPHIVAAVVVFGWGLISTVQAGAQSWGGMMALRFLLGAFEAAYGPGIIYLLSFFYLRREIGFRCGIFASAAPLASTFAGALAYGITSGHSHLANWRLLFLVEGLPTVLMCIAAFFFIPDSPEKARFLSADEKAIVRSRAMRQVGTAADARIGGVSLRDIGYTLLDAKAWLCGLMYFCGNVSYSSLPVFLPTILQDMGYTAINAQGLSAPPSFAAFLCALITTWIADRTQQRCLVLFFTSVLGGTGYIILATVETVGVRYFATFLASAGVFSTIPNILALTLNNQGSDTRRGMSIVLINLIGQCGPFLGTNVFPLEEQPRYVKGMSICAAFMFFSAVIAIAQRGLLAWENSRLDRKYGAVSRDRNGVSDAKAAENYGPNFRYVL</sequence>
<keyword evidence="4 7" id="KW-1133">Transmembrane helix</keyword>
<feature type="transmembrane region" description="Helical" evidence="7">
    <location>
        <begin position="410"/>
        <end position="431"/>
    </location>
</feature>
<comment type="subcellular location">
    <subcellularLocation>
        <location evidence="1">Membrane</location>
        <topology evidence="1">Multi-pass membrane protein</topology>
    </subcellularLocation>
</comment>
<evidence type="ECO:0000256" key="2">
    <source>
        <dbReference type="ARBA" id="ARBA00022448"/>
    </source>
</evidence>
<feature type="transmembrane region" description="Helical" evidence="7">
    <location>
        <begin position="325"/>
        <end position="342"/>
    </location>
</feature>
<dbReference type="EMBL" id="OUUZ01000010">
    <property type="protein sequence ID" value="SPQ23465.1"/>
    <property type="molecule type" value="Genomic_DNA"/>
</dbReference>
<feature type="region of interest" description="Disordered" evidence="6">
    <location>
        <begin position="1"/>
        <end position="39"/>
    </location>
</feature>
<dbReference type="Proteomes" id="UP000289323">
    <property type="component" value="Unassembled WGS sequence"/>
</dbReference>
<feature type="transmembrane region" description="Helical" evidence="7">
    <location>
        <begin position="375"/>
        <end position="398"/>
    </location>
</feature>
<keyword evidence="5 7" id="KW-0472">Membrane</keyword>
<feature type="transmembrane region" description="Helical" evidence="7">
    <location>
        <begin position="214"/>
        <end position="234"/>
    </location>
</feature>
<dbReference type="Gene3D" id="1.20.1250.20">
    <property type="entry name" value="MFS general substrate transporter like domains"/>
    <property type="match status" value="2"/>
</dbReference>
<dbReference type="FunFam" id="1.20.1250.20:FF:000013">
    <property type="entry name" value="MFS general substrate transporter"/>
    <property type="match status" value="1"/>
</dbReference>
<dbReference type="SUPFAM" id="SSF103473">
    <property type="entry name" value="MFS general substrate transporter"/>
    <property type="match status" value="1"/>
</dbReference>
<feature type="transmembrane region" description="Helical" evidence="7">
    <location>
        <begin position="349"/>
        <end position="369"/>
    </location>
</feature>
<feature type="transmembrane region" description="Helical" evidence="7">
    <location>
        <begin position="437"/>
        <end position="462"/>
    </location>
</feature>
<evidence type="ECO:0000256" key="4">
    <source>
        <dbReference type="ARBA" id="ARBA00022989"/>
    </source>
</evidence>
<name>A0A3S4BLP1_9PEZI</name>
<feature type="transmembrane region" description="Helical" evidence="7">
    <location>
        <begin position="151"/>
        <end position="171"/>
    </location>
</feature>
<evidence type="ECO:0000256" key="6">
    <source>
        <dbReference type="SAM" id="MobiDB-lite"/>
    </source>
</evidence>
<dbReference type="PANTHER" id="PTHR43791">
    <property type="entry name" value="PERMEASE-RELATED"/>
    <property type="match status" value="1"/>
</dbReference>
<reference evidence="8 9" key="1">
    <citation type="submission" date="2018-04" db="EMBL/GenBank/DDBJ databases">
        <authorList>
            <person name="Huttner S."/>
            <person name="Dainat J."/>
        </authorList>
    </citation>
    <scope>NUCLEOTIDE SEQUENCE [LARGE SCALE GENOMIC DNA]</scope>
</reference>
<dbReference type="GO" id="GO:0016020">
    <property type="term" value="C:membrane"/>
    <property type="evidence" value="ECO:0007669"/>
    <property type="project" value="UniProtKB-SubCell"/>
</dbReference>
<dbReference type="Pfam" id="PF07690">
    <property type="entry name" value="MFS_1"/>
    <property type="match status" value="1"/>
</dbReference>
<feature type="transmembrane region" description="Helical" evidence="7">
    <location>
        <begin position="52"/>
        <end position="69"/>
    </location>
</feature>
<evidence type="ECO:0000313" key="9">
    <source>
        <dbReference type="Proteomes" id="UP000289323"/>
    </source>
</evidence>
<dbReference type="PANTHER" id="PTHR43791:SF36">
    <property type="entry name" value="TRANSPORTER, PUTATIVE (AFU_ORTHOLOGUE AFUA_6G08340)-RELATED"/>
    <property type="match status" value="1"/>
</dbReference>
<dbReference type="GO" id="GO:0022857">
    <property type="term" value="F:transmembrane transporter activity"/>
    <property type="evidence" value="ECO:0007669"/>
    <property type="project" value="InterPro"/>
</dbReference>
<feature type="transmembrane region" description="Helical" evidence="7">
    <location>
        <begin position="121"/>
        <end position="139"/>
    </location>
</feature>
<feature type="transmembrane region" description="Helical" evidence="7">
    <location>
        <begin position="95"/>
        <end position="114"/>
    </location>
</feature>
<evidence type="ECO:0000256" key="1">
    <source>
        <dbReference type="ARBA" id="ARBA00004141"/>
    </source>
</evidence>
<dbReference type="AlphaFoldDB" id="A0A3S4BLP1"/>
<dbReference type="FunFam" id="1.20.1250.20:FF:000018">
    <property type="entry name" value="MFS transporter permease"/>
    <property type="match status" value="1"/>
</dbReference>
<evidence type="ECO:0000256" key="7">
    <source>
        <dbReference type="SAM" id="Phobius"/>
    </source>
</evidence>
<evidence type="ECO:0000313" key="8">
    <source>
        <dbReference type="EMBL" id="SPQ23465.1"/>
    </source>
</evidence>
<dbReference type="InterPro" id="IPR011701">
    <property type="entry name" value="MFS"/>
</dbReference>
<organism evidence="8 9">
    <name type="scientific">Thermothielavioides terrestris</name>
    <dbReference type="NCBI Taxonomy" id="2587410"/>
    <lineage>
        <taxon>Eukaryota</taxon>
        <taxon>Fungi</taxon>
        <taxon>Dikarya</taxon>
        <taxon>Ascomycota</taxon>
        <taxon>Pezizomycotina</taxon>
        <taxon>Sordariomycetes</taxon>
        <taxon>Sordariomycetidae</taxon>
        <taxon>Sordariales</taxon>
        <taxon>Chaetomiaceae</taxon>
        <taxon>Thermothielavioides</taxon>
    </lineage>
</organism>
<keyword evidence="2" id="KW-0813">Transport</keyword>
<gene>
    <name evidence="8" type="ORF">TT172_LOCUS5884</name>
</gene>
<accession>A0A3S4BLP1</accession>
<keyword evidence="3 7" id="KW-0812">Transmembrane</keyword>
<proteinExistence type="predicted"/>
<feature type="transmembrane region" description="Helical" evidence="7">
    <location>
        <begin position="285"/>
        <end position="305"/>
    </location>
</feature>
<evidence type="ECO:0000256" key="5">
    <source>
        <dbReference type="ARBA" id="ARBA00023136"/>
    </source>
</evidence>